<evidence type="ECO:0000313" key="2">
    <source>
        <dbReference type="EMBL" id="KAK8505237.1"/>
    </source>
</evidence>
<dbReference type="Proteomes" id="UP001472677">
    <property type="component" value="Unassembled WGS sequence"/>
</dbReference>
<comment type="caution">
    <text evidence="2">The sequence shown here is derived from an EMBL/GenBank/DDBJ whole genome shotgun (WGS) entry which is preliminary data.</text>
</comment>
<dbReference type="PANTHER" id="PTHR44259">
    <property type="entry name" value="OS07G0183000 PROTEIN-RELATED"/>
    <property type="match status" value="1"/>
</dbReference>
<keyword evidence="3" id="KW-1185">Reference proteome</keyword>
<reference evidence="2 3" key="1">
    <citation type="journal article" date="2024" name="G3 (Bethesda)">
        <title>Genome assembly of Hibiscus sabdariffa L. provides insights into metabolisms of medicinal natural products.</title>
        <authorList>
            <person name="Kim T."/>
        </authorList>
    </citation>
    <scope>NUCLEOTIDE SEQUENCE [LARGE SCALE GENOMIC DNA]</scope>
    <source>
        <strain evidence="2">TK-2024</strain>
        <tissue evidence="2">Old leaves</tissue>
    </source>
</reference>
<proteinExistence type="predicted"/>
<organism evidence="2 3">
    <name type="scientific">Hibiscus sabdariffa</name>
    <name type="common">roselle</name>
    <dbReference type="NCBI Taxonomy" id="183260"/>
    <lineage>
        <taxon>Eukaryota</taxon>
        <taxon>Viridiplantae</taxon>
        <taxon>Streptophyta</taxon>
        <taxon>Embryophyta</taxon>
        <taxon>Tracheophyta</taxon>
        <taxon>Spermatophyta</taxon>
        <taxon>Magnoliopsida</taxon>
        <taxon>eudicotyledons</taxon>
        <taxon>Gunneridae</taxon>
        <taxon>Pentapetalae</taxon>
        <taxon>rosids</taxon>
        <taxon>malvids</taxon>
        <taxon>Malvales</taxon>
        <taxon>Malvaceae</taxon>
        <taxon>Malvoideae</taxon>
        <taxon>Hibiscus</taxon>
    </lineage>
</organism>
<dbReference type="InterPro" id="IPR050942">
    <property type="entry name" value="F-box_BR-signaling"/>
</dbReference>
<dbReference type="PANTHER" id="PTHR44259:SF93">
    <property type="entry name" value="PROTEIN, PUTATIVE (DUF295)-RELATED"/>
    <property type="match status" value="1"/>
</dbReference>
<dbReference type="EMBL" id="JBBPBM010000128">
    <property type="protein sequence ID" value="KAK8505237.1"/>
    <property type="molecule type" value="Genomic_DNA"/>
</dbReference>
<name>A0ABR2BDT9_9ROSI</name>
<sequence>MGNLYSIHKYLDIDAHSTKRFDVFKLIFDEKNGNLLGKKEVHHIDGDIVFVGDNKTLAVSALDFPEGQPNSIYFTDDYFYNAYEPFGPRDIGIFHLKDKSFGKYYQFKSSHKDLPPYIWIWPPVDFKPTLKS</sequence>
<evidence type="ECO:0000313" key="3">
    <source>
        <dbReference type="Proteomes" id="UP001472677"/>
    </source>
</evidence>
<evidence type="ECO:0000259" key="1">
    <source>
        <dbReference type="Pfam" id="PF03478"/>
    </source>
</evidence>
<dbReference type="InterPro" id="IPR005174">
    <property type="entry name" value="KIB1-4_b-propeller"/>
</dbReference>
<gene>
    <name evidence="2" type="ORF">V6N12_067207</name>
</gene>
<feature type="domain" description="KIB1-4 beta-propeller" evidence="1">
    <location>
        <begin position="2"/>
        <end position="94"/>
    </location>
</feature>
<dbReference type="Pfam" id="PF03478">
    <property type="entry name" value="Beta-prop_KIB1-4"/>
    <property type="match status" value="1"/>
</dbReference>
<protein>
    <recommendedName>
        <fullName evidence="1">KIB1-4 beta-propeller domain-containing protein</fullName>
    </recommendedName>
</protein>
<accession>A0ABR2BDT9</accession>